<sequence length="67" mass="7647">MKPYRGPRQLGDVYKQGEGCKTHEECTTYKDSLCSPTENLCVKPCPSGEFSREEELSQIKRSTCIWS</sequence>
<dbReference type="EMBL" id="KN555382">
    <property type="protein sequence ID" value="KHJ88702.1"/>
    <property type="molecule type" value="Genomic_DNA"/>
</dbReference>
<gene>
    <name evidence="1" type="ORF">OESDEN_11502</name>
</gene>
<reference evidence="1 2" key="1">
    <citation type="submission" date="2014-03" db="EMBL/GenBank/DDBJ databases">
        <title>Draft genome of the hookworm Oesophagostomum dentatum.</title>
        <authorList>
            <person name="Mitreva M."/>
        </authorList>
    </citation>
    <scope>NUCLEOTIDE SEQUENCE [LARGE SCALE GENOMIC DNA]</scope>
    <source>
        <strain evidence="1 2">OD-Hann</strain>
    </source>
</reference>
<accession>A0A0B1SYY3</accession>
<proteinExistence type="predicted"/>
<organism evidence="1 2">
    <name type="scientific">Oesophagostomum dentatum</name>
    <name type="common">Nodular worm</name>
    <dbReference type="NCBI Taxonomy" id="61180"/>
    <lineage>
        <taxon>Eukaryota</taxon>
        <taxon>Metazoa</taxon>
        <taxon>Ecdysozoa</taxon>
        <taxon>Nematoda</taxon>
        <taxon>Chromadorea</taxon>
        <taxon>Rhabditida</taxon>
        <taxon>Rhabditina</taxon>
        <taxon>Rhabditomorpha</taxon>
        <taxon>Strongyloidea</taxon>
        <taxon>Strongylidae</taxon>
        <taxon>Oesophagostomum</taxon>
    </lineage>
</organism>
<dbReference type="AlphaFoldDB" id="A0A0B1SYY3"/>
<dbReference type="Proteomes" id="UP000053660">
    <property type="component" value="Unassembled WGS sequence"/>
</dbReference>
<dbReference type="InterPro" id="IPR035940">
    <property type="entry name" value="CAP_sf"/>
</dbReference>
<protein>
    <submittedName>
        <fullName evidence="1">Uncharacterized protein</fullName>
    </submittedName>
</protein>
<keyword evidence="2" id="KW-1185">Reference proteome</keyword>
<evidence type="ECO:0000313" key="2">
    <source>
        <dbReference type="Proteomes" id="UP000053660"/>
    </source>
</evidence>
<name>A0A0B1SYY3_OESDE</name>
<evidence type="ECO:0000313" key="1">
    <source>
        <dbReference type="EMBL" id="KHJ88702.1"/>
    </source>
</evidence>
<dbReference type="Gene3D" id="3.40.33.10">
    <property type="entry name" value="CAP"/>
    <property type="match status" value="1"/>
</dbReference>